<organism evidence="1">
    <name type="scientific">Anguilla anguilla</name>
    <name type="common">European freshwater eel</name>
    <name type="synonym">Muraena anguilla</name>
    <dbReference type="NCBI Taxonomy" id="7936"/>
    <lineage>
        <taxon>Eukaryota</taxon>
        <taxon>Metazoa</taxon>
        <taxon>Chordata</taxon>
        <taxon>Craniata</taxon>
        <taxon>Vertebrata</taxon>
        <taxon>Euteleostomi</taxon>
        <taxon>Actinopterygii</taxon>
        <taxon>Neopterygii</taxon>
        <taxon>Teleostei</taxon>
        <taxon>Anguilliformes</taxon>
        <taxon>Anguillidae</taxon>
        <taxon>Anguilla</taxon>
    </lineage>
</organism>
<proteinExistence type="predicted"/>
<protein>
    <submittedName>
        <fullName evidence="1">Uncharacterized protein</fullName>
    </submittedName>
</protein>
<accession>A0A0E9PF67</accession>
<reference evidence="1" key="1">
    <citation type="submission" date="2014-11" db="EMBL/GenBank/DDBJ databases">
        <authorList>
            <person name="Amaro Gonzalez C."/>
        </authorList>
    </citation>
    <scope>NUCLEOTIDE SEQUENCE</scope>
</reference>
<name>A0A0E9PF67_ANGAN</name>
<evidence type="ECO:0000313" key="1">
    <source>
        <dbReference type="EMBL" id="JAH03241.1"/>
    </source>
</evidence>
<dbReference type="EMBL" id="GBXM01105336">
    <property type="protein sequence ID" value="JAH03241.1"/>
    <property type="molecule type" value="Transcribed_RNA"/>
</dbReference>
<sequence>MFSTETTETVDNAA</sequence>
<reference evidence="1" key="2">
    <citation type="journal article" date="2015" name="Fish Shellfish Immunol.">
        <title>Early steps in the European eel (Anguilla anguilla)-Vibrio vulnificus interaction in the gills: Role of the RtxA13 toxin.</title>
        <authorList>
            <person name="Callol A."/>
            <person name="Pajuelo D."/>
            <person name="Ebbesson L."/>
            <person name="Teles M."/>
            <person name="MacKenzie S."/>
            <person name="Amaro C."/>
        </authorList>
    </citation>
    <scope>NUCLEOTIDE SEQUENCE</scope>
</reference>